<organism evidence="3">
    <name type="scientific">Eggerthella lenta</name>
    <name type="common">Eubacterium lentum</name>
    <dbReference type="NCBI Taxonomy" id="84112"/>
    <lineage>
        <taxon>Bacteria</taxon>
        <taxon>Bacillati</taxon>
        <taxon>Actinomycetota</taxon>
        <taxon>Coriobacteriia</taxon>
        <taxon>Eggerthellales</taxon>
        <taxon>Eggerthellaceae</taxon>
        <taxon>Eggerthella</taxon>
    </lineage>
</organism>
<sequence>MSPRKAGKEDVAAAKRAVKDAKAAAKAADKEAKAAAKRARKGKRAAARPGRRGGRYVPIEKRLKNQRRERAAGEAAAERARRAAKDVYRLIGFDALYADGIAQVEPGLFSQTVSFGDISYQSMGDESQKSVCRQMRKLYDGLTPDVGLQLLLFNRPLTKGEMSNRRFFGRVEGPAAPYAAEYSRILNDKMAEGVSNIMRERYLTFSVSADTVEESVPKLARLRSMADGVLSGMRSGTRVLRGEERLQLIRSMTRPGRERAEFGYDDLGVTRGITAKDLACPDTMEFKPGGSASCFTSDGVWCQVLAFRSFESNLTDRCLADMVDLPMPLAISFHVRAMNPRWSKDYVRRRLKWIDKEMSEDQMDAVSKGYDFNLIPSELKFTREEAQDVYECLKGDSQRMFRYTGLVFTYAPTREELDEQAMHLISVAQAQGIELANLDYRQREGLNSVLPLGRNHVKVGRLMLTDEIAIQSPFATLELNDFGGGYYGQNKGSRNLVMLNRKSLASRNGIISGMPGSGKSFGAKREMTNTALLYPEDDVVIIDPAGEFGLLAEAFGGRNVAFGPDSETYLNPLDLSDVSELLETTQLAYKIEAVLALSAASMAEGNEGLSDVERSIISRCVEKAYLTCGKSGAVPQLQDLYDILRQQPEPEAEIVALRFERYVSGALSIFNHQSNVAFDRRITCVGLKDLPDNMRAFGIIAVLEAVRNRMYANFERGVTTWLYIDEVQSLFGHPATISYFSRFWAEGRKFNLICTGITQNCTYLLSHKDGRNLILNSDFLMLHRQSFADKAKWSELLNLSEQEEGYIDESVNPGDGLLIAGGSRVPIVDDFPKGALYDLFNTKPDEIAERKRAAYFAKRAAGSAAGADEAEAAGDVG</sequence>
<dbReference type="PANTHER" id="PTHR30121:SF6">
    <property type="entry name" value="SLR6007 PROTEIN"/>
    <property type="match status" value="1"/>
</dbReference>
<protein>
    <submittedName>
        <fullName evidence="3">AAA-like domain protein</fullName>
    </submittedName>
</protein>
<gene>
    <name evidence="3" type="ORF">ELLFYP107_00912</name>
</gene>
<proteinExistence type="predicted"/>
<dbReference type="InterPro" id="IPR002789">
    <property type="entry name" value="HerA_central"/>
</dbReference>
<dbReference type="RefSeq" id="WP_287637056.1">
    <property type="nucleotide sequence ID" value="NZ_CACRTT010000032.1"/>
</dbReference>
<feature type="domain" description="Helicase HerA central" evidence="2">
    <location>
        <begin position="496"/>
        <end position="604"/>
    </location>
</feature>
<dbReference type="PANTHER" id="PTHR30121">
    <property type="entry name" value="UNCHARACTERIZED PROTEIN YJGR-RELATED"/>
    <property type="match status" value="1"/>
</dbReference>
<reference evidence="3" key="1">
    <citation type="submission" date="2019-11" db="EMBL/GenBank/DDBJ databases">
        <authorList>
            <person name="Feng L."/>
        </authorList>
    </citation>
    <scope>NUCLEOTIDE SEQUENCE</scope>
    <source>
        <strain evidence="3">ElentaLFYP107</strain>
    </source>
</reference>
<dbReference type="InterPro" id="IPR027417">
    <property type="entry name" value="P-loop_NTPase"/>
</dbReference>
<evidence type="ECO:0000256" key="1">
    <source>
        <dbReference type="SAM" id="MobiDB-lite"/>
    </source>
</evidence>
<dbReference type="InterPro" id="IPR051162">
    <property type="entry name" value="T4SS_component"/>
</dbReference>
<dbReference type="Gene3D" id="3.40.50.300">
    <property type="entry name" value="P-loop containing nucleotide triphosphate hydrolases"/>
    <property type="match status" value="1"/>
</dbReference>
<evidence type="ECO:0000313" key="3">
    <source>
        <dbReference type="EMBL" id="VYU55712.1"/>
    </source>
</evidence>
<dbReference type="Gene3D" id="1.10.8.730">
    <property type="match status" value="1"/>
</dbReference>
<dbReference type="NCBIfam" id="NF045971">
    <property type="entry name" value="conju_CD1110"/>
    <property type="match status" value="1"/>
</dbReference>
<feature type="region of interest" description="Disordered" evidence="1">
    <location>
        <begin position="23"/>
        <end position="56"/>
    </location>
</feature>
<name>A0A6N3FTU0_EGGLN</name>
<dbReference type="SUPFAM" id="SSF52540">
    <property type="entry name" value="P-loop containing nucleoside triphosphate hydrolases"/>
    <property type="match status" value="1"/>
</dbReference>
<feature type="compositionally biased region" description="Basic residues" evidence="1">
    <location>
        <begin position="35"/>
        <end position="54"/>
    </location>
</feature>
<dbReference type="Pfam" id="PF01935">
    <property type="entry name" value="DUF87"/>
    <property type="match status" value="1"/>
</dbReference>
<dbReference type="AlphaFoldDB" id="A0A6N3FTU0"/>
<accession>A0A6N3FTU0</accession>
<evidence type="ECO:0000259" key="2">
    <source>
        <dbReference type="Pfam" id="PF01935"/>
    </source>
</evidence>
<dbReference type="EMBL" id="CACRTT010000032">
    <property type="protein sequence ID" value="VYU55712.1"/>
    <property type="molecule type" value="Genomic_DNA"/>
</dbReference>
<feature type="compositionally biased region" description="Basic and acidic residues" evidence="1">
    <location>
        <begin position="23"/>
        <end position="34"/>
    </location>
</feature>